<dbReference type="AlphaFoldDB" id="A0A7W9GE56"/>
<organism evidence="2 3">
    <name type="scientific">Nonomuraea jabiensis</name>
    <dbReference type="NCBI Taxonomy" id="882448"/>
    <lineage>
        <taxon>Bacteria</taxon>
        <taxon>Bacillati</taxon>
        <taxon>Actinomycetota</taxon>
        <taxon>Actinomycetes</taxon>
        <taxon>Streptosporangiales</taxon>
        <taxon>Streptosporangiaceae</taxon>
        <taxon>Nonomuraea</taxon>
    </lineage>
</organism>
<proteinExistence type="predicted"/>
<evidence type="ECO:0000256" key="1">
    <source>
        <dbReference type="SAM" id="Phobius"/>
    </source>
</evidence>
<dbReference type="Proteomes" id="UP000579153">
    <property type="component" value="Unassembled WGS sequence"/>
</dbReference>
<comment type="caution">
    <text evidence="2">The sequence shown here is derived from an EMBL/GenBank/DDBJ whole genome shotgun (WGS) entry which is preliminary data.</text>
</comment>
<dbReference type="RefSeq" id="WP_221519816.1">
    <property type="nucleotide sequence ID" value="NZ_JACHMB010000001.1"/>
</dbReference>
<keyword evidence="1" id="KW-1133">Transmembrane helix</keyword>
<dbReference type="EMBL" id="JACHMB010000001">
    <property type="protein sequence ID" value="MBB5781988.1"/>
    <property type="molecule type" value="Genomic_DNA"/>
</dbReference>
<dbReference type="SUPFAM" id="SSF103473">
    <property type="entry name" value="MFS general substrate transporter"/>
    <property type="match status" value="1"/>
</dbReference>
<gene>
    <name evidence="2" type="ORF">HD596_008744</name>
</gene>
<keyword evidence="1" id="KW-0812">Transmembrane</keyword>
<sequence length="186" mass="19057">MALVLVLVLVLVPESPVRTGGRFDLTGAAGLSVARPAAAGQPAHCRTPPGAADQPRRRRLRLRHVRHVGIVSMSAIWQLVLASCVIGAGIGFVYGALPSLIMAALPVSETAAANSLNTLMRAIGSSVSSVVVGVVLARMTITFGSAALPPLNGFGGQTKYKGKGQCPSPSEKLLISGYGDAVPGPR</sequence>
<keyword evidence="3" id="KW-1185">Reference proteome</keyword>
<evidence type="ECO:0000313" key="3">
    <source>
        <dbReference type="Proteomes" id="UP000579153"/>
    </source>
</evidence>
<evidence type="ECO:0000313" key="2">
    <source>
        <dbReference type="EMBL" id="MBB5781988.1"/>
    </source>
</evidence>
<accession>A0A7W9GE56</accession>
<name>A0A7W9GE56_9ACTN</name>
<keyword evidence="1" id="KW-0472">Membrane</keyword>
<feature type="transmembrane region" description="Helical" evidence="1">
    <location>
        <begin position="118"/>
        <end position="141"/>
    </location>
</feature>
<dbReference type="InterPro" id="IPR036259">
    <property type="entry name" value="MFS_trans_sf"/>
</dbReference>
<protein>
    <submittedName>
        <fullName evidence="2">MFS family permease</fullName>
    </submittedName>
</protein>
<reference evidence="2 3" key="1">
    <citation type="submission" date="2020-08" db="EMBL/GenBank/DDBJ databases">
        <title>Sequencing the genomes of 1000 actinobacteria strains.</title>
        <authorList>
            <person name="Klenk H.-P."/>
        </authorList>
    </citation>
    <scope>NUCLEOTIDE SEQUENCE [LARGE SCALE GENOMIC DNA]</scope>
    <source>
        <strain evidence="2 3">DSM 45507</strain>
    </source>
</reference>
<feature type="transmembrane region" description="Helical" evidence="1">
    <location>
        <begin position="75"/>
        <end position="97"/>
    </location>
</feature>
<dbReference type="Gene3D" id="1.20.1250.20">
    <property type="entry name" value="MFS general substrate transporter like domains"/>
    <property type="match status" value="1"/>
</dbReference>